<sequence length="146" mass="16141">MLPTLPFATSFANLLDRHPLVFFHLVTALLALLIGSVVMLRRKGNGSHRAWGWAWVLLMGSTAIASAFIRDYRLPNLAGITPIHAFTAMVAINLPRGIWFIRQGNVAAHRKTMRSMYFGGCIVAGVFTLLPGRFLGRLLWQGLGLL</sequence>
<evidence type="ECO:0008006" key="4">
    <source>
        <dbReference type="Google" id="ProtNLM"/>
    </source>
</evidence>
<reference evidence="3" key="1">
    <citation type="submission" date="2019-03" db="EMBL/GenBank/DDBJ databases">
        <title>Aquabacterium pictum sp.nov., the first bacteriochlorophyll a-containing freshwater bacterium in the genus Aquabacterium of the class Betaproteobacteria.</title>
        <authorList>
            <person name="Hirose S."/>
            <person name="Tank M."/>
            <person name="Hara E."/>
            <person name="Tamaki H."/>
            <person name="Takaichi S."/>
            <person name="Haruta S."/>
            <person name="Hanada S."/>
        </authorList>
    </citation>
    <scope>NUCLEOTIDE SEQUENCE [LARGE SCALE GENOMIC DNA]</scope>
    <source>
        <strain evidence="3">W35</strain>
    </source>
</reference>
<dbReference type="InterPro" id="IPR018750">
    <property type="entry name" value="DUF2306_membrane"/>
</dbReference>
<evidence type="ECO:0000256" key="1">
    <source>
        <dbReference type="SAM" id="Phobius"/>
    </source>
</evidence>
<evidence type="ECO:0000313" key="3">
    <source>
        <dbReference type="Proteomes" id="UP000301751"/>
    </source>
</evidence>
<dbReference type="Pfam" id="PF10067">
    <property type="entry name" value="DUF2306"/>
    <property type="match status" value="1"/>
</dbReference>
<feature type="transmembrane region" description="Helical" evidence="1">
    <location>
        <begin position="115"/>
        <end position="136"/>
    </location>
</feature>
<accession>A0A480AQH6</accession>
<keyword evidence="1" id="KW-0472">Membrane</keyword>
<feature type="transmembrane region" description="Helical" evidence="1">
    <location>
        <begin position="75"/>
        <end position="94"/>
    </location>
</feature>
<feature type="transmembrane region" description="Helical" evidence="1">
    <location>
        <begin position="20"/>
        <end position="40"/>
    </location>
</feature>
<dbReference type="RefSeq" id="WP_228026960.1">
    <property type="nucleotide sequence ID" value="NZ_BJCL01000002.1"/>
</dbReference>
<proteinExistence type="predicted"/>
<comment type="caution">
    <text evidence="2">The sequence shown here is derived from an EMBL/GenBank/DDBJ whole genome shotgun (WGS) entry which is preliminary data.</text>
</comment>
<keyword evidence="3" id="KW-1185">Reference proteome</keyword>
<organism evidence="2 3">
    <name type="scientific">Pseudaquabacterium pictum</name>
    <dbReference type="NCBI Taxonomy" id="2315236"/>
    <lineage>
        <taxon>Bacteria</taxon>
        <taxon>Pseudomonadati</taxon>
        <taxon>Pseudomonadota</taxon>
        <taxon>Betaproteobacteria</taxon>
        <taxon>Burkholderiales</taxon>
        <taxon>Sphaerotilaceae</taxon>
        <taxon>Pseudaquabacterium</taxon>
    </lineage>
</organism>
<protein>
    <recommendedName>
        <fullName evidence="4">DUF2306 domain-containing protein</fullName>
    </recommendedName>
</protein>
<dbReference type="AlphaFoldDB" id="A0A480AQH6"/>
<dbReference type="EMBL" id="BJCL01000002">
    <property type="protein sequence ID" value="GCL61945.1"/>
    <property type="molecule type" value="Genomic_DNA"/>
</dbReference>
<keyword evidence="1" id="KW-1133">Transmembrane helix</keyword>
<name>A0A480AQH6_9BURK</name>
<dbReference type="Proteomes" id="UP000301751">
    <property type="component" value="Unassembled WGS sequence"/>
</dbReference>
<gene>
    <name evidence="2" type="ORF">AQPW35_10260</name>
</gene>
<evidence type="ECO:0000313" key="2">
    <source>
        <dbReference type="EMBL" id="GCL61945.1"/>
    </source>
</evidence>
<keyword evidence="1" id="KW-0812">Transmembrane</keyword>
<feature type="transmembrane region" description="Helical" evidence="1">
    <location>
        <begin position="52"/>
        <end position="69"/>
    </location>
</feature>